<accession>A0A1G1ZK93</accession>
<dbReference type="AlphaFoldDB" id="A0A1G1ZK93"/>
<dbReference type="EMBL" id="MHJH01000011">
    <property type="protein sequence ID" value="OGY64869.1"/>
    <property type="molecule type" value="Genomic_DNA"/>
</dbReference>
<dbReference type="STRING" id="1798405.A3E64_00455"/>
<sequence>MCEFISWIEVTRGGKKEVLYLDDELVAEKRSKRILEGSKDNDFLGHHAIRAVWGLKDNAGTEGEVLDFWNADKLPEVLRSKLQDFSTLKRHFGKMLEDFAQKDDMEYIIKNASKDEKWKGLKEFCEQTLKASLLRGVTTETLKITVRYDLSIDELVKAAKLNGNVNPDVNGRNFKEEKHPQKKVEAVLVCLNRYASTEQVEAVIKDLHLRPGIVKELLSFSVDHPKKQTEFPIVELGSEWRGPGGGRRVADLRGWYGGGRSLGLDWREHDWLESYRFLAFSEV</sequence>
<protein>
    <submittedName>
        <fullName evidence="1">Uncharacterized protein</fullName>
    </submittedName>
</protein>
<name>A0A1G1ZK93_9BACT</name>
<comment type="caution">
    <text evidence="1">The sequence shown here is derived from an EMBL/GenBank/DDBJ whole genome shotgun (WGS) entry which is preliminary data.</text>
</comment>
<proteinExistence type="predicted"/>
<dbReference type="Proteomes" id="UP000177174">
    <property type="component" value="Unassembled WGS sequence"/>
</dbReference>
<evidence type="ECO:0000313" key="2">
    <source>
        <dbReference type="Proteomes" id="UP000177174"/>
    </source>
</evidence>
<reference evidence="1 2" key="1">
    <citation type="journal article" date="2016" name="Nat. Commun.">
        <title>Thousands of microbial genomes shed light on interconnected biogeochemical processes in an aquifer system.</title>
        <authorList>
            <person name="Anantharaman K."/>
            <person name="Brown C.T."/>
            <person name="Hug L.A."/>
            <person name="Sharon I."/>
            <person name="Castelle C.J."/>
            <person name="Probst A.J."/>
            <person name="Thomas B.C."/>
            <person name="Singh A."/>
            <person name="Wilkins M.J."/>
            <person name="Karaoz U."/>
            <person name="Brodie E.L."/>
            <person name="Williams K.H."/>
            <person name="Hubbard S.S."/>
            <person name="Banfield J.F."/>
        </authorList>
    </citation>
    <scope>NUCLEOTIDE SEQUENCE [LARGE SCALE GENOMIC DNA]</scope>
</reference>
<organism evidence="1 2">
    <name type="scientific">Candidatus Harrisonbacteria bacterium RIFCSPHIGHO2_12_FULL_48_16</name>
    <dbReference type="NCBI Taxonomy" id="1798405"/>
    <lineage>
        <taxon>Bacteria</taxon>
        <taxon>Candidatus Harrisoniibacteriota</taxon>
    </lineage>
</organism>
<gene>
    <name evidence="1" type="ORF">A3E64_00455</name>
</gene>
<evidence type="ECO:0000313" key="1">
    <source>
        <dbReference type="EMBL" id="OGY64869.1"/>
    </source>
</evidence>